<gene>
    <name evidence="2" type="primary">CAS_1</name>
    <name evidence="2" type="ORF">CK203_075971</name>
</gene>
<dbReference type="EMBL" id="QGNW01002581">
    <property type="protein sequence ID" value="RVW17129.1"/>
    <property type="molecule type" value="Genomic_DNA"/>
</dbReference>
<proteinExistence type="predicted"/>
<keyword evidence="1" id="KW-0472">Membrane</keyword>
<feature type="transmembrane region" description="Helical" evidence="1">
    <location>
        <begin position="86"/>
        <end position="108"/>
    </location>
</feature>
<name>A0A438C1L7_VITVI</name>
<protein>
    <submittedName>
        <fullName evidence="2">Calcium sensing receptor, chloroplastic</fullName>
    </submittedName>
</protein>
<evidence type="ECO:0000256" key="1">
    <source>
        <dbReference type="SAM" id="Phobius"/>
    </source>
</evidence>
<keyword evidence="2" id="KW-0675">Receptor</keyword>
<dbReference type="AlphaFoldDB" id="A0A438C1L7"/>
<accession>A0A438C1L7</accession>
<comment type="caution">
    <text evidence="2">The sequence shown here is derived from an EMBL/GenBank/DDBJ whole genome shotgun (WGS) entry which is preliminary data.</text>
</comment>
<keyword evidence="1" id="KW-1133">Transmembrane helix</keyword>
<organism evidence="2 3">
    <name type="scientific">Vitis vinifera</name>
    <name type="common">Grape</name>
    <dbReference type="NCBI Taxonomy" id="29760"/>
    <lineage>
        <taxon>Eukaryota</taxon>
        <taxon>Viridiplantae</taxon>
        <taxon>Streptophyta</taxon>
        <taxon>Embryophyta</taxon>
        <taxon>Tracheophyta</taxon>
        <taxon>Spermatophyta</taxon>
        <taxon>Magnoliopsida</taxon>
        <taxon>eudicotyledons</taxon>
        <taxon>Gunneridae</taxon>
        <taxon>Pentapetalae</taxon>
        <taxon>rosids</taxon>
        <taxon>Vitales</taxon>
        <taxon>Vitaceae</taxon>
        <taxon>Viteae</taxon>
        <taxon>Vitis</taxon>
    </lineage>
</organism>
<keyword evidence="1" id="KW-0812">Transmembrane</keyword>
<evidence type="ECO:0000313" key="2">
    <source>
        <dbReference type="EMBL" id="RVW17129.1"/>
    </source>
</evidence>
<reference evidence="2 3" key="1">
    <citation type="journal article" date="2018" name="PLoS Genet.">
        <title>Population sequencing reveals clonal diversity and ancestral inbreeding in the grapevine cultivar Chardonnay.</title>
        <authorList>
            <person name="Roach M.J."/>
            <person name="Johnson D.L."/>
            <person name="Bohlmann J."/>
            <person name="van Vuuren H.J."/>
            <person name="Jones S.J."/>
            <person name="Pretorius I.S."/>
            <person name="Schmidt S.A."/>
            <person name="Borneman A.R."/>
        </authorList>
    </citation>
    <scope>NUCLEOTIDE SEQUENCE [LARGE SCALE GENOMIC DNA]</scope>
    <source>
        <strain evidence="3">cv. Chardonnay</strain>
        <tissue evidence="2">Leaf</tissue>
    </source>
</reference>
<sequence>MLKVEKKIDEIQEAGEQASKIASPAISEASKTAEEAIQSSGLDTAPILNAAKTVTEAAQQTTKLIQEAKPIASSTVETISTAEPTVIVGTAGALFVAYLLFPPIWSVISFSLRVTKVNYLFSDMEWLYSVAAPGNNWKWEKKE</sequence>
<evidence type="ECO:0000313" key="3">
    <source>
        <dbReference type="Proteomes" id="UP000288805"/>
    </source>
</evidence>
<dbReference type="Proteomes" id="UP000288805">
    <property type="component" value="Unassembled WGS sequence"/>
</dbReference>